<keyword evidence="4" id="KW-0804">Transcription</keyword>
<evidence type="ECO:0000259" key="6">
    <source>
        <dbReference type="Pfam" id="PF08281"/>
    </source>
</evidence>
<comment type="similarity">
    <text evidence="1">Belongs to the sigma-70 factor family. ECF subfamily.</text>
</comment>
<dbReference type="GO" id="GO:0006352">
    <property type="term" value="P:DNA-templated transcription initiation"/>
    <property type="evidence" value="ECO:0007669"/>
    <property type="project" value="InterPro"/>
</dbReference>
<feature type="domain" description="RNA polymerase sigma factor 70 region 4 type 2" evidence="6">
    <location>
        <begin position="128"/>
        <end position="170"/>
    </location>
</feature>
<dbReference type="PANTHER" id="PTHR43133">
    <property type="entry name" value="RNA POLYMERASE ECF-TYPE SIGMA FACTO"/>
    <property type="match status" value="1"/>
</dbReference>
<dbReference type="InterPro" id="IPR013324">
    <property type="entry name" value="RNA_pol_sigma_r3/r4-like"/>
</dbReference>
<evidence type="ECO:0000256" key="2">
    <source>
        <dbReference type="ARBA" id="ARBA00023015"/>
    </source>
</evidence>
<evidence type="ECO:0000313" key="7">
    <source>
        <dbReference type="EMBL" id="RZS69086.1"/>
    </source>
</evidence>
<dbReference type="Gene3D" id="1.10.10.10">
    <property type="entry name" value="Winged helix-like DNA-binding domain superfamily/Winged helix DNA-binding domain"/>
    <property type="match status" value="1"/>
</dbReference>
<gene>
    <name evidence="7" type="ORF">EV199_4911</name>
</gene>
<dbReference type="AlphaFoldDB" id="A0A4Q7ML99"/>
<dbReference type="InterPro" id="IPR014284">
    <property type="entry name" value="RNA_pol_sigma-70_dom"/>
</dbReference>
<organism evidence="7 8">
    <name type="scientific">Pseudobacter ginsenosidimutans</name>
    <dbReference type="NCBI Taxonomy" id="661488"/>
    <lineage>
        <taxon>Bacteria</taxon>
        <taxon>Pseudomonadati</taxon>
        <taxon>Bacteroidota</taxon>
        <taxon>Chitinophagia</taxon>
        <taxon>Chitinophagales</taxon>
        <taxon>Chitinophagaceae</taxon>
        <taxon>Pseudobacter</taxon>
    </lineage>
</organism>
<keyword evidence="3" id="KW-0731">Sigma factor</keyword>
<dbReference type="Pfam" id="PF04542">
    <property type="entry name" value="Sigma70_r2"/>
    <property type="match status" value="1"/>
</dbReference>
<sequence>MIIGGYYKDELEFIHAFHLKEERSFNLLFDEFYSEIVYFSYKLTNNEAVAEEIVADSFMKVFNRSTAFPSIANIKSFLYITSRNACFDYLSREKTRSRNNYEFLYFMEEEDGSPLDFERMNAELIATLHKEIKKLPPLSQKVITLRVFEQLEPNKVAEVLGISYQTVKNQTWIATNRLKNSLPLLKKHVAEFVLAIVSSVLF</sequence>
<dbReference type="NCBIfam" id="TIGR02937">
    <property type="entry name" value="sigma70-ECF"/>
    <property type="match status" value="1"/>
</dbReference>
<dbReference type="EMBL" id="SGXA01000003">
    <property type="protein sequence ID" value="RZS69086.1"/>
    <property type="molecule type" value="Genomic_DNA"/>
</dbReference>
<dbReference type="PANTHER" id="PTHR43133:SF46">
    <property type="entry name" value="RNA POLYMERASE SIGMA-70 FACTOR ECF SUBFAMILY"/>
    <property type="match status" value="1"/>
</dbReference>
<dbReference type="GO" id="GO:0016987">
    <property type="term" value="F:sigma factor activity"/>
    <property type="evidence" value="ECO:0007669"/>
    <property type="project" value="UniProtKB-KW"/>
</dbReference>
<dbReference type="InterPro" id="IPR007627">
    <property type="entry name" value="RNA_pol_sigma70_r2"/>
</dbReference>
<evidence type="ECO:0000256" key="1">
    <source>
        <dbReference type="ARBA" id="ARBA00010641"/>
    </source>
</evidence>
<comment type="caution">
    <text evidence="7">The sequence shown here is derived from an EMBL/GenBank/DDBJ whole genome shotgun (WGS) entry which is preliminary data.</text>
</comment>
<proteinExistence type="inferred from homology"/>
<protein>
    <submittedName>
        <fullName evidence="7">RNA polymerase sigma-70 factor (ECF subfamily)</fullName>
    </submittedName>
</protein>
<feature type="domain" description="RNA polymerase sigma-70 region 2" evidence="5">
    <location>
        <begin position="28"/>
        <end position="94"/>
    </location>
</feature>
<keyword evidence="2" id="KW-0805">Transcription regulation</keyword>
<dbReference type="OrthoDB" id="656273at2"/>
<dbReference type="InterPro" id="IPR039425">
    <property type="entry name" value="RNA_pol_sigma-70-like"/>
</dbReference>
<dbReference type="RefSeq" id="WP_130543453.1">
    <property type="nucleotide sequence ID" value="NZ_CP042431.1"/>
</dbReference>
<evidence type="ECO:0000256" key="3">
    <source>
        <dbReference type="ARBA" id="ARBA00023082"/>
    </source>
</evidence>
<dbReference type="SUPFAM" id="SSF88946">
    <property type="entry name" value="Sigma2 domain of RNA polymerase sigma factors"/>
    <property type="match status" value="1"/>
</dbReference>
<dbReference type="Pfam" id="PF08281">
    <property type="entry name" value="Sigma70_r4_2"/>
    <property type="match status" value="1"/>
</dbReference>
<evidence type="ECO:0000259" key="5">
    <source>
        <dbReference type="Pfam" id="PF04542"/>
    </source>
</evidence>
<dbReference type="GO" id="GO:0003677">
    <property type="term" value="F:DNA binding"/>
    <property type="evidence" value="ECO:0007669"/>
    <property type="project" value="InterPro"/>
</dbReference>
<dbReference type="SUPFAM" id="SSF88659">
    <property type="entry name" value="Sigma3 and sigma4 domains of RNA polymerase sigma factors"/>
    <property type="match status" value="1"/>
</dbReference>
<dbReference type="InterPro" id="IPR036388">
    <property type="entry name" value="WH-like_DNA-bd_sf"/>
</dbReference>
<dbReference type="Gene3D" id="1.10.1740.10">
    <property type="match status" value="1"/>
</dbReference>
<reference evidence="7 8" key="1">
    <citation type="submission" date="2019-02" db="EMBL/GenBank/DDBJ databases">
        <title>Genomic Encyclopedia of Type Strains, Phase IV (KMG-IV): sequencing the most valuable type-strain genomes for metagenomic binning, comparative biology and taxonomic classification.</title>
        <authorList>
            <person name="Goeker M."/>
        </authorList>
    </citation>
    <scope>NUCLEOTIDE SEQUENCE [LARGE SCALE GENOMIC DNA]</scope>
    <source>
        <strain evidence="7 8">DSM 18116</strain>
    </source>
</reference>
<accession>A0A4Q7ML99</accession>
<keyword evidence="8" id="KW-1185">Reference proteome</keyword>
<evidence type="ECO:0000313" key="8">
    <source>
        <dbReference type="Proteomes" id="UP000293874"/>
    </source>
</evidence>
<name>A0A4Q7ML99_9BACT</name>
<evidence type="ECO:0000256" key="4">
    <source>
        <dbReference type="ARBA" id="ARBA00023163"/>
    </source>
</evidence>
<dbReference type="InterPro" id="IPR013249">
    <property type="entry name" value="RNA_pol_sigma70_r4_t2"/>
</dbReference>
<dbReference type="InterPro" id="IPR013325">
    <property type="entry name" value="RNA_pol_sigma_r2"/>
</dbReference>
<dbReference type="Proteomes" id="UP000293874">
    <property type="component" value="Unassembled WGS sequence"/>
</dbReference>